<proteinExistence type="predicted"/>
<keyword evidence="2" id="KW-1185">Reference proteome</keyword>
<dbReference type="Proteomes" id="UP001283361">
    <property type="component" value="Unassembled WGS sequence"/>
</dbReference>
<organism evidence="1 2">
    <name type="scientific">Elysia crispata</name>
    <name type="common">lettuce slug</name>
    <dbReference type="NCBI Taxonomy" id="231223"/>
    <lineage>
        <taxon>Eukaryota</taxon>
        <taxon>Metazoa</taxon>
        <taxon>Spiralia</taxon>
        <taxon>Lophotrochozoa</taxon>
        <taxon>Mollusca</taxon>
        <taxon>Gastropoda</taxon>
        <taxon>Heterobranchia</taxon>
        <taxon>Euthyneura</taxon>
        <taxon>Panpulmonata</taxon>
        <taxon>Sacoglossa</taxon>
        <taxon>Placobranchoidea</taxon>
        <taxon>Plakobranchidae</taxon>
        <taxon>Elysia</taxon>
    </lineage>
</organism>
<dbReference type="AlphaFoldDB" id="A0AAE1EE59"/>
<evidence type="ECO:0000313" key="1">
    <source>
        <dbReference type="EMBL" id="KAK3803552.1"/>
    </source>
</evidence>
<accession>A0AAE1EE59</accession>
<gene>
    <name evidence="1" type="ORF">RRG08_027829</name>
</gene>
<evidence type="ECO:0000313" key="2">
    <source>
        <dbReference type="Proteomes" id="UP001283361"/>
    </source>
</evidence>
<reference evidence="1" key="1">
    <citation type="journal article" date="2023" name="G3 (Bethesda)">
        <title>A reference genome for the long-term kleptoplast-retaining sea slug Elysia crispata morphotype clarki.</title>
        <authorList>
            <person name="Eastman K.E."/>
            <person name="Pendleton A.L."/>
            <person name="Shaikh M.A."/>
            <person name="Suttiyut T."/>
            <person name="Ogas R."/>
            <person name="Tomko P."/>
            <person name="Gavelis G."/>
            <person name="Widhalm J.R."/>
            <person name="Wisecaver J.H."/>
        </authorList>
    </citation>
    <scope>NUCLEOTIDE SEQUENCE</scope>
    <source>
        <strain evidence="1">ECLA1</strain>
    </source>
</reference>
<protein>
    <submittedName>
        <fullName evidence="1">Uncharacterized protein</fullName>
    </submittedName>
</protein>
<sequence length="286" mass="31870">MRRRLCGCEAERRQGRRRETEEDRMGDIGRERHNVSQQLKSVVKIEALLHCFPRARSLRSILSQTEMLEFRNQHRSRSSSTASEWTKQCQVTFEDIILLHAARSSSSPRESQSLIVEHARSPSSPGESQSLIVGKTCPIHRACRSCPGLVDLDHSPSSGHVCWTVDPRRFINISEVESVAKRLKIYTTRPRHVQGAHTTGRDVYIESWLDTLIGFCVGKDKTGNKCELTGQGVAGRWAAIITGWVEGEHAIADPSRGGTGRGALMTCRSDRPVVEIRGGGALMTCR</sequence>
<comment type="caution">
    <text evidence="1">The sequence shown here is derived from an EMBL/GenBank/DDBJ whole genome shotgun (WGS) entry which is preliminary data.</text>
</comment>
<dbReference type="EMBL" id="JAWDGP010000114">
    <property type="protein sequence ID" value="KAK3803552.1"/>
    <property type="molecule type" value="Genomic_DNA"/>
</dbReference>
<name>A0AAE1EE59_9GAST</name>